<reference evidence="4" key="2">
    <citation type="journal article" date="2016" name="Int. J. Syst. Evol. Microbiol.">
        <title>Complete genome sequence and cell structure of Limnochorda pilosa, a Gram-negative spore-former within the phylum Firmicutes.</title>
        <authorList>
            <person name="Watanabe M."/>
            <person name="Kojima H."/>
            <person name="Fukui M."/>
        </authorList>
    </citation>
    <scope>NUCLEOTIDE SEQUENCE [LARGE SCALE GENOMIC DNA]</scope>
    <source>
        <strain evidence="4">HC45</strain>
    </source>
</reference>
<dbReference type="InterPro" id="IPR025641">
    <property type="entry name" value="DUF4340"/>
</dbReference>
<dbReference type="STRING" id="1555112.LIP_0036"/>
<feature type="region of interest" description="Disordered" evidence="1">
    <location>
        <begin position="128"/>
        <end position="147"/>
    </location>
</feature>
<feature type="compositionally biased region" description="Low complexity" evidence="1">
    <location>
        <begin position="128"/>
        <end position="140"/>
    </location>
</feature>
<feature type="domain" description="DUF4340" evidence="2">
    <location>
        <begin position="102"/>
        <end position="254"/>
    </location>
</feature>
<dbReference type="KEGG" id="lpil:LIP_0036"/>
<gene>
    <name evidence="3" type="ORF">LIP_0036</name>
</gene>
<evidence type="ECO:0000256" key="1">
    <source>
        <dbReference type="SAM" id="MobiDB-lite"/>
    </source>
</evidence>
<accession>A0A0K2SFM8</accession>
<evidence type="ECO:0000259" key="2">
    <source>
        <dbReference type="Pfam" id="PF14238"/>
    </source>
</evidence>
<organism evidence="3 4">
    <name type="scientific">Limnochorda pilosa</name>
    <dbReference type="NCBI Taxonomy" id="1555112"/>
    <lineage>
        <taxon>Bacteria</taxon>
        <taxon>Bacillati</taxon>
        <taxon>Bacillota</taxon>
        <taxon>Limnochordia</taxon>
        <taxon>Limnochordales</taxon>
        <taxon>Limnochordaceae</taxon>
        <taxon>Limnochorda</taxon>
    </lineage>
</organism>
<dbReference type="EMBL" id="AP014924">
    <property type="protein sequence ID" value="BAS25895.1"/>
    <property type="molecule type" value="Genomic_DNA"/>
</dbReference>
<feature type="compositionally biased region" description="Low complexity" evidence="1">
    <location>
        <begin position="329"/>
        <end position="342"/>
    </location>
</feature>
<reference evidence="4" key="1">
    <citation type="submission" date="2015-07" db="EMBL/GenBank/DDBJ databases">
        <title>Complete genome sequence and phylogenetic analysis of Limnochorda pilosa.</title>
        <authorList>
            <person name="Watanabe M."/>
            <person name="Kojima H."/>
            <person name="Fukui M."/>
        </authorList>
    </citation>
    <scope>NUCLEOTIDE SEQUENCE [LARGE SCALE GENOMIC DNA]</scope>
    <source>
        <strain evidence="4">HC45</strain>
    </source>
</reference>
<name>A0A0K2SFM8_LIMPI</name>
<proteinExistence type="predicted"/>
<keyword evidence="4" id="KW-1185">Reference proteome</keyword>
<dbReference type="OrthoDB" id="9768524at2"/>
<sequence length="542" mass="58730">MNRRSWVLLGTVVVFAGLLVYTLRGGDSGGGTETTAPKAFWQEDRNAVRQVEVQAEDGDRLVLERSTGAPAAAVTYHLPERFQGKVASPFDTYVPPGPETEWWIVEPERVPADPSAVSSLLFTLAEPRPGQEAAAQEAGGSPDLKPFGLDPPRATVRLHVQREAAEPVTRELRVGEATPLRSSTGAVQSYYVQAAGRAEVYTLPSYPIEKLFEGAGAFRMMQFARFETADATALRLLWADKPPVELVRAGETWRLERPERVPADASTVQDLLYDLNLLRADQVVSENASDEELAEYGLDNPRGEAVVWLRPEPPTPQPEADASGGTGEASGPSTEGAGAAAPAEALPRARVLWVGDFLSDGSGVYVRLASDRRVYRVRGDRLQRFWDTTADPLKLAQRSLLPQGWRAGSPDQIPLQRVAWKDGDAATVLERGDDGAWKGSEEAGAFLQELLAFRATQAVAVGREAEAEAGWSPGGALPEGAQQMTLEPEGTAQPSAPVTVTRLPGEEDVKGTQTVRLLWAAGEERLLLHADPADWQRLTEHL</sequence>
<dbReference type="RefSeq" id="WP_068132727.1">
    <property type="nucleotide sequence ID" value="NZ_AP014924.1"/>
</dbReference>
<feature type="region of interest" description="Disordered" evidence="1">
    <location>
        <begin position="309"/>
        <end position="342"/>
    </location>
</feature>
<dbReference type="Proteomes" id="UP000065807">
    <property type="component" value="Chromosome"/>
</dbReference>
<dbReference type="AlphaFoldDB" id="A0A0K2SFM8"/>
<evidence type="ECO:0000313" key="4">
    <source>
        <dbReference type="Proteomes" id="UP000065807"/>
    </source>
</evidence>
<dbReference type="Pfam" id="PF14238">
    <property type="entry name" value="DUF4340"/>
    <property type="match status" value="1"/>
</dbReference>
<evidence type="ECO:0000313" key="3">
    <source>
        <dbReference type="EMBL" id="BAS25895.1"/>
    </source>
</evidence>
<protein>
    <recommendedName>
        <fullName evidence="2">DUF4340 domain-containing protein</fullName>
    </recommendedName>
</protein>